<sequence length="248" mass="27099">LRRATLPSAHGLQLPSSNLHHQLPHGTRTRPPPSNNVTSPSPSPLFSPRLTTTNNSKSTFSHSGITGAQTYNTRIRTSQSTTPPRDAVVRCVEDRALRFQGFDVPRSHLEPVQLVRYGVGEHFHFHTDWHTDPSHAGPEVGGNRATSFFAYVHVANGTTGGGTNFPVLDAPGDERWCEVVDCDEEWERGVTFRPVEGNAVFWQNLVPDGTGDGRTLHAGLPVTTGGKIGMNIWTRQAPVSEDIRGVDV</sequence>
<comment type="cofactor">
    <cofactor evidence="1">
        <name>L-ascorbate</name>
        <dbReference type="ChEBI" id="CHEBI:38290"/>
    </cofactor>
</comment>
<organism evidence="8 9">
    <name type="scientific">Coniochaeta ligniaria NRRL 30616</name>
    <dbReference type="NCBI Taxonomy" id="1408157"/>
    <lineage>
        <taxon>Eukaryota</taxon>
        <taxon>Fungi</taxon>
        <taxon>Dikarya</taxon>
        <taxon>Ascomycota</taxon>
        <taxon>Pezizomycotina</taxon>
        <taxon>Sordariomycetes</taxon>
        <taxon>Sordariomycetidae</taxon>
        <taxon>Coniochaetales</taxon>
        <taxon>Coniochaetaceae</taxon>
        <taxon>Coniochaeta</taxon>
    </lineage>
</organism>
<evidence type="ECO:0000256" key="6">
    <source>
        <dbReference type="SAM" id="MobiDB-lite"/>
    </source>
</evidence>
<feature type="domain" description="Fe2OG dioxygenase" evidence="7">
    <location>
        <begin position="108"/>
        <end position="236"/>
    </location>
</feature>
<keyword evidence="5" id="KW-0408">Iron</keyword>
<name>A0A1J7J1G5_9PEZI</name>
<dbReference type="InterPro" id="IPR006620">
    <property type="entry name" value="Pro_4_hyd_alph"/>
</dbReference>
<feature type="compositionally biased region" description="Polar residues" evidence="6">
    <location>
        <begin position="54"/>
        <end position="83"/>
    </location>
</feature>
<dbReference type="GO" id="GO:0005783">
    <property type="term" value="C:endoplasmic reticulum"/>
    <property type="evidence" value="ECO:0007669"/>
    <property type="project" value="TreeGrafter"/>
</dbReference>
<dbReference type="AlphaFoldDB" id="A0A1J7J1G5"/>
<dbReference type="PANTHER" id="PTHR10869:SF246">
    <property type="entry name" value="TRANSMEMBRANE PROLYL 4-HYDROXYLASE"/>
    <property type="match status" value="1"/>
</dbReference>
<reference evidence="8 9" key="1">
    <citation type="submission" date="2016-10" db="EMBL/GenBank/DDBJ databases">
        <title>Draft genome sequence of Coniochaeta ligniaria NRRL30616, a lignocellulolytic fungus for bioabatement of inhibitors in plant biomass hydrolysates.</title>
        <authorList>
            <consortium name="DOE Joint Genome Institute"/>
            <person name="Jimenez D.J."/>
            <person name="Hector R.E."/>
            <person name="Riley R."/>
            <person name="Sun H."/>
            <person name="Grigoriev I.V."/>
            <person name="Van Elsas J.D."/>
            <person name="Nichols N.N."/>
        </authorList>
    </citation>
    <scope>NUCLEOTIDE SEQUENCE [LARGE SCALE GENOMIC DNA]</scope>
    <source>
        <strain evidence="8 9">NRRL 30616</strain>
    </source>
</reference>
<dbReference type="STRING" id="1408157.A0A1J7J1G5"/>
<keyword evidence="3" id="KW-0223">Dioxygenase</keyword>
<evidence type="ECO:0000313" key="9">
    <source>
        <dbReference type="Proteomes" id="UP000182658"/>
    </source>
</evidence>
<keyword evidence="4" id="KW-0560">Oxidoreductase</keyword>
<evidence type="ECO:0000313" key="8">
    <source>
        <dbReference type="EMBL" id="OIW23004.1"/>
    </source>
</evidence>
<keyword evidence="2" id="KW-0479">Metal-binding</keyword>
<dbReference type="GO" id="GO:0005506">
    <property type="term" value="F:iron ion binding"/>
    <property type="evidence" value="ECO:0007669"/>
    <property type="project" value="InterPro"/>
</dbReference>
<dbReference type="PROSITE" id="PS51471">
    <property type="entry name" value="FE2OG_OXY"/>
    <property type="match status" value="1"/>
</dbReference>
<dbReference type="PANTHER" id="PTHR10869">
    <property type="entry name" value="PROLYL 4-HYDROXYLASE ALPHA SUBUNIT"/>
    <property type="match status" value="1"/>
</dbReference>
<dbReference type="Proteomes" id="UP000182658">
    <property type="component" value="Unassembled WGS sequence"/>
</dbReference>
<proteinExistence type="predicted"/>
<dbReference type="GO" id="GO:0031418">
    <property type="term" value="F:L-ascorbic acid binding"/>
    <property type="evidence" value="ECO:0007669"/>
    <property type="project" value="InterPro"/>
</dbReference>
<dbReference type="InParanoid" id="A0A1J7J1G5"/>
<feature type="region of interest" description="Disordered" evidence="6">
    <location>
        <begin position="1"/>
        <end position="83"/>
    </location>
</feature>
<keyword evidence="9" id="KW-1185">Reference proteome</keyword>
<dbReference type="InterPro" id="IPR005123">
    <property type="entry name" value="Oxoglu/Fe-dep_dioxygenase_dom"/>
</dbReference>
<dbReference type="OrthoDB" id="420380at2759"/>
<feature type="compositionally biased region" description="Low complexity" evidence="6">
    <location>
        <begin position="35"/>
        <end position="53"/>
    </location>
</feature>
<evidence type="ECO:0000256" key="2">
    <source>
        <dbReference type="ARBA" id="ARBA00022723"/>
    </source>
</evidence>
<feature type="non-terminal residue" evidence="8">
    <location>
        <position position="1"/>
    </location>
</feature>
<evidence type="ECO:0000259" key="7">
    <source>
        <dbReference type="PROSITE" id="PS51471"/>
    </source>
</evidence>
<dbReference type="SMART" id="SM00702">
    <property type="entry name" value="P4Hc"/>
    <property type="match status" value="1"/>
</dbReference>
<dbReference type="EMBL" id="KV875109">
    <property type="protein sequence ID" value="OIW23004.1"/>
    <property type="molecule type" value="Genomic_DNA"/>
</dbReference>
<evidence type="ECO:0000256" key="3">
    <source>
        <dbReference type="ARBA" id="ARBA00022964"/>
    </source>
</evidence>
<dbReference type="InterPro" id="IPR044862">
    <property type="entry name" value="Pro_4_hyd_alph_FE2OG_OXY"/>
</dbReference>
<dbReference type="Pfam" id="PF13640">
    <property type="entry name" value="2OG-FeII_Oxy_3"/>
    <property type="match status" value="1"/>
</dbReference>
<dbReference type="Gene3D" id="2.60.120.620">
    <property type="entry name" value="q2cbj1_9rhob like domain"/>
    <property type="match status" value="1"/>
</dbReference>
<evidence type="ECO:0000256" key="4">
    <source>
        <dbReference type="ARBA" id="ARBA00023002"/>
    </source>
</evidence>
<evidence type="ECO:0000256" key="1">
    <source>
        <dbReference type="ARBA" id="ARBA00001961"/>
    </source>
</evidence>
<dbReference type="GO" id="GO:0004656">
    <property type="term" value="F:procollagen-proline 4-dioxygenase activity"/>
    <property type="evidence" value="ECO:0007669"/>
    <property type="project" value="TreeGrafter"/>
</dbReference>
<protein>
    <recommendedName>
        <fullName evidence="7">Fe2OG dioxygenase domain-containing protein</fullName>
    </recommendedName>
</protein>
<dbReference type="InterPro" id="IPR045054">
    <property type="entry name" value="P4HA-like"/>
</dbReference>
<gene>
    <name evidence="8" type="ORF">CONLIGDRAFT_586473</name>
</gene>
<accession>A0A1J7J1G5</accession>
<evidence type="ECO:0000256" key="5">
    <source>
        <dbReference type="ARBA" id="ARBA00023004"/>
    </source>
</evidence>